<sequence length="135" mass="15618">MSDNLLKLNKDKTEILLLAPKCNRETLFNRLGNRAHRINQKLKVFVFEAHTSKATTTAVFHLRKFAKVKLLDWHTKEADRKTSASLALCCQTLNKHKEKRAHYSCFALHRLPISFRIDFKVLLLTYKAVNDIAPS</sequence>
<dbReference type="EMBL" id="JAOPHQ010005419">
    <property type="protein sequence ID" value="KAK0135538.1"/>
    <property type="molecule type" value="Genomic_DNA"/>
</dbReference>
<dbReference type="AlphaFoldDB" id="A0AA47M8B4"/>
<organism evidence="1 2">
    <name type="scientific">Merluccius polli</name>
    <name type="common">Benguela hake</name>
    <name type="synonym">Merluccius cadenati</name>
    <dbReference type="NCBI Taxonomy" id="89951"/>
    <lineage>
        <taxon>Eukaryota</taxon>
        <taxon>Metazoa</taxon>
        <taxon>Chordata</taxon>
        <taxon>Craniata</taxon>
        <taxon>Vertebrata</taxon>
        <taxon>Euteleostomi</taxon>
        <taxon>Actinopterygii</taxon>
        <taxon>Neopterygii</taxon>
        <taxon>Teleostei</taxon>
        <taxon>Neoteleostei</taxon>
        <taxon>Acanthomorphata</taxon>
        <taxon>Zeiogadaria</taxon>
        <taxon>Gadariae</taxon>
        <taxon>Gadiformes</taxon>
        <taxon>Gadoidei</taxon>
        <taxon>Merlucciidae</taxon>
        <taxon>Merluccius</taxon>
    </lineage>
</organism>
<reference evidence="1" key="1">
    <citation type="journal article" date="2023" name="Front. Mar. Sci.">
        <title>A new Merluccius polli reference genome to investigate the effects of global change in West African waters.</title>
        <authorList>
            <person name="Mateo J.L."/>
            <person name="Blanco-Fernandez C."/>
            <person name="Garcia-Vazquez E."/>
            <person name="Machado-Schiaffino G."/>
        </authorList>
    </citation>
    <scope>NUCLEOTIDE SEQUENCE</scope>
    <source>
        <strain evidence="1">C29</strain>
        <tissue evidence="1">Fin</tissue>
    </source>
</reference>
<dbReference type="Proteomes" id="UP001174136">
    <property type="component" value="Unassembled WGS sequence"/>
</dbReference>
<proteinExistence type="predicted"/>
<comment type="caution">
    <text evidence="1">The sequence shown here is derived from an EMBL/GenBank/DDBJ whole genome shotgun (WGS) entry which is preliminary data.</text>
</comment>
<protein>
    <submittedName>
        <fullName evidence="1">Uncharacterized protein</fullName>
    </submittedName>
</protein>
<gene>
    <name evidence="1" type="ORF">N1851_028614</name>
</gene>
<accession>A0AA47M8B4</accession>
<name>A0AA47M8B4_MERPO</name>
<keyword evidence="2" id="KW-1185">Reference proteome</keyword>
<evidence type="ECO:0000313" key="1">
    <source>
        <dbReference type="EMBL" id="KAK0135538.1"/>
    </source>
</evidence>
<evidence type="ECO:0000313" key="2">
    <source>
        <dbReference type="Proteomes" id="UP001174136"/>
    </source>
</evidence>